<keyword evidence="4" id="KW-0539">Nucleus</keyword>
<dbReference type="Proteomes" id="UP001208570">
    <property type="component" value="Unassembled WGS sequence"/>
</dbReference>
<dbReference type="PANTHER" id="PTHR46024:SF1">
    <property type="entry name" value="HISTONE-LYSINE N-METHYLTRANSFERASE EGGLESS"/>
    <property type="match status" value="1"/>
</dbReference>
<protein>
    <recommendedName>
        <fullName evidence="6">Pre-SET domain-containing protein</fullName>
    </recommendedName>
</protein>
<dbReference type="InterPro" id="IPR046341">
    <property type="entry name" value="SET_dom_sf"/>
</dbReference>
<proteinExistence type="predicted"/>
<accession>A0AAD9KAW9</accession>
<dbReference type="GO" id="GO:0070828">
    <property type="term" value="P:heterochromatin organization"/>
    <property type="evidence" value="ECO:0007669"/>
    <property type="project" value="TreeGrafter"/>
</dbReference>
<dbReference type="PROSITE" id="PS50867">
    <property type="entry name" value="PRE_SET"/>
    <property type="match status" value="1"/>
</dbReference>
<dbReference type="InterPro" id="IPR051516">
    <property type="entry name" value="SETDB_methyltransferase"/>
</dbReference>
<name>A0AAD9KAW9_9ANNE</name>
<evidence type="ECO:0000256" key="3">
    <source>
        <dbReference type="ARBA" id="ARBA00022691"/>
    </source>
</evidence>
<gene>
    <name evidence="7" type="ORF">LSH36_18g11075</name>
</gene>
<keyword evidence="8" id="KW-1185">Reference proteome</keyword>
<dbReference type="PANTHER" id="PTHR46024">
    <property type="entry name" value="HISTONE-LYSINE N-METHYLTRANSFERASE EGGLESS"/>
    <property type="match status" value="1"/>
</dbReference>
<dbReference type="AlphaFoldDB" id="A0AAD9KAW9"/>
<evidence type="ECO:0000259" key="6">
    <source>
        <dbReference type="PROSITE" id="PS50867"/>
    </source>
</evidence>
<feature type="region of interest" description="Disordered" evidence="5">
    <location>
        <begin position="155"/>
        <end position="181"/>
    </location>
</feature>
<keyword evidence="2" id="KW-0808">Transferase</keyword>
<reference evidence="7" key="1">
    <citation type="journal article" date="2023" name="Mol. Biol. Evol.">
        <title>Third-Generation Sequencing Reveals the Adaptive Role of the Epigenome in Three Deep-Sea Polychaetes.</title>
        <authorList>
            <person name="Perez M."/>
            <person name="Aroh O."/>
            <person name="Sun Y."/>
            <person name="Lan Y."/>
            <person name="Juniper S.K."/>
            <person name="Young C.R."/>
            <person name="Angers B."/>
            <person name="Qian P.Y."/>
        </authorList>
    </citation>
    <scope>NUCLEOTIDE SEQUENCE</scope>
    <source>
        <strain evidence="7">P08H-3</strain>
    </source>
</reference>
<dbReference type="Pfam" id="PF05033">
    <property type="entry name" value="Pre-SET"/>
    <property type="match status" value="1"/>
</dbReference>
<comment type="caution">
    <text evidence="7">The sequence shown here is derived from an EMBL/GenBank/DDBJ whole genome shotgun (WGS) entry which is preliminary data.</text>
</comment>
<dbReference type="GO" id="GO:0008270">
    <property type="term" value="F:zinc ion binding"/>
    <property type="evidence" value="ECO:0007669"/>
    <property type="project" value="InterPro"/>
</dbReference>
<dbReference type="GO" id="GO:0005634">
    <property type="term" value="C:nucleus"/>
    <property type="evidence" value="ECO:0007669"/>
    <property type="project" value="UniProtKB-SubCell"/>
</dbReference>
<dbReference type="SMART" id="SM00468">
    <property type="entry name" value="PreSET"/>
    <property type="match status" value="1"/>
</dbReference>
<dbReference type="InterPro" id="IPR007728">
    <property type="entry name" value="Pre-SET_dom"/>
</dbReference>
<feature type="compositionally biased region" description="Basic and acidic residues" evidence="5">
    <location>
        <begin position="164"/>
        <end position="181"/>
    </location>
</feature>
<organism evidence="7 8">
    <name type="scientific">Paralvinella palmiformis</name>
    <dbReference type="NCBI Taxonomy" id="53620"/>
    <lineage>
        <taxon>Eukaryota</taxon>
        <taxon>Metazoa</taxon>
        <taxon>Spiralia</taxon>
        <taxon>Lophotrochozoa</taxon>
        <taxon>Annelida</taxon>
        <taxon>Polychaeta</taxon>
        <taxon>Sedentaria</taxon>
        <taxon>Canalipalpata</taxon>
        <taxon>Terebellida</taxon>
        <taxon>Terebelliformia</taxon>
        <taxon>Alvinellidae</taxon>
        <taxon>Paralvinella</taxon>
    </lineage>
</organism>
<dbReference type="SUPFAM" id="SSF82199">
    <property type="entry name" value="SET domain"/>
    <property type="match status" value="1"/>
</dbReference>
<feature type="domain" description="Pre-SET" evidence="6">
    <location>
        <begin position="52"/>
        <end position="116"/>
    </location>
</feature>
<dbReference type="EMBL" id="JAODUP010000018">
    <property type="protein sequence ID" value="KAK2168334.1"/>
    <property type="molecule type" value="Genomic_DNA"/>
</dbReference>
<keyword evidence="2" id="KW-0489">Methyltransferase</keyword>
<keyword evidence="3" id="KW-0949">S-adenosyl-L-methionine</keyword>
<dbReference type="Gene3D" id="2.170.270.10">
    <property type="entry name" value="SET domain"/>
    <property type="match status" value="1"/>
</dbReference>
<dbReference type="GO" id="GO:0010629">
    <property type="term" value="P:negative regulation of gene expression"/>
    <property type="evidence" value="ECO:0007669"/>
    <property type="project" value="TreeGrafter"/>
</dbReference>
<comment type="subcellular location">
    <subcellularLocation>
        <location evidence="1">Nucleus</location>
    </subcellularLocation>
</comment>
<evidence type="ECO:0000313" key="7">
    <source>
        <dbReference type="EMBL" id="KAK2168334.1"/>
    </source>
</evidence>
<sequence length="181" mass="20518">MNPYTDISRGVEKVSIPADSSIDLVDITDFVYVRYNIPGTGAASSLFEDVFVGCRCDGNRLCDDTCHCISRFGRMYDEDGRLTNFDPYSQKMKPIYECSRSCPCPASCQNRVVQHGVRAELEVFPAEKKGLGVRCQDDIRRNSFVLRVRRRDHLAGGGQESDEGAIRRRAELHPDRQRAHR</sequence>
<evidence type="ECO:0000256" key="1">
    <source>
        <dbReference type="ARBA" id="ARBA00004123"/>
    </source>
</evidence>
<evidence type="ECO:0000256" key="2">
    <source>
        <dbReference type="ARBA" id="ARBA00022603"/>
    </source>
</evidence>
<dbReference type="GO" id="GO:0032259">
    <property type="term" value="P:methylation"/>
    <property type="evidence" value="ECO:0007669"/>
    <property type="project" value="UniProtKB-KW"/>
</dbReference>
<evidence type="ECO:0000256" key="4">
    <source>
        <dbReference type="ARBA" id="ARBA00023242"/>
    </source>
</evidence>
<evidence type="ECO:0000313" key="8">
    <source>
        <dbReference type="Proteomes" id="UP001208570"/>
    </source>
</evidence>
<evidence type="ECO:0000256" key="5">
    <source>
        <dbReference type="SAM" id="MobiDB-lite"/>
    </source>
</evidence>
<dbReference type="GO" id="GO:0046974">
    <property type="term" value="F:histone H3K9 methyltransferase activity"/>
    <property type="evidence" value="ECO:0007669"/>
    <property type="project" value="TreeGrafter"/>
</dbReference>